<gene>
    <name evidence="3" type="ORF">LI90_2863</name>
</gene>
<dbReference type="Pfam" id="PF07510">
    <property type="entry name" value="GmrSD_C"/>
    <property type="match status" value="1"/>
</dbReference>
<dbReference type="InterPro" id="IPR011089">
    <property type="entry name" value="GmrSD_C"/>
</dbReference>
<accession>A0A132MVE9</accession>
<dbReference type="PANTHER" id="PTHR24094:SF15">
    <property type="entry name" value="AMP-DEPENDENT SYNTHETASE_LIGASE DOMAIN-CONTAINING PROTEIN-RELATED"/>
    <property type="match status" value="1"/>
</dbReference>
<proteinExistence type="predicted"/>
<keyword evidence="4" id="KW-1185">Reference proteome</keyword>
<feature type="compositionally biased region" description="Low complexity" evidence="1">
    <location>
        <begin position="1"/>
        <end position="25"/>
    </location>
</feature>
<feature type="region of interest" description="Disordered" evidence="1">
    <location>
        <begin position="1"/>
        <end position="52"/>
    </location>
</feature>
<feature type="domain" description="GmrSD restriction endonucleases C-terminal" evidence="2">
    <location>
        <begin position="95"/>
        <end position="199"/>
    </location>
</feature>
<evidence type="ECO:0000256" key="1">
    <source>
        <dbReference type="SAM" id="MobiDB-lite"/>
    </source>
</evidence>
<reference evidence="4" key="1">
    <citation type="submission" date="2015-04" db="EMBL/GenBank/DDBJ databases">
        <title>Physiological reanalysis, assessment of diazotrophy, and genome sequences of multiple isolates of Streptomyces thermoautotrophicus.</title>
        <authorList>
            <person name="MacKellar D.C."/>
            <person name="Lieber L."/>
            <person name="Norman J."/>
            <person name="Bolger A."/>
            <person name="Tobin C."/>
            <person name="Murray J.W."/>
            <person name="Chang R."/>
            <person name="Ford T."/>
            <person name="Nguyen P.Q."/>
            <person name="Woodward J."/>
            <person name="Permingeat H."/>
            <person name="Joshi N.S."/>
            <person name="Silver P.A."/>
            <person name="Usadel B."/>
            <person name="Rutherford A.W."/>
            <person name="Friesen M."/>
            <person name="Prell J."/>
        </authorList>
    </citation>
    <scope>NUCLEOTIDE SEQUENCE [LARGE SCALE GENOMIC DNA]</scope>
    <source>
        <strain evidence="4">H1</strain>
    </source>
</reference>
<dbReference type="Proteomes" id="UP000070188">
    <property type="component" value="Unassembled WGS sequence"/>
</dbReference>
<dbReference type="PATRIC" id="fig|1469144.10.peg.3095"/>
<evidence type="ECO:0000313" key="4">
    <source>
        <dbReference type="Proteomes" id="UP000070188"/>
    </source>
</evidence>
<dbReference type="STRING" id="1469144.LI90_2863"/>
<name>A0A132MVE9_9ACTN</name>
<sequence length="220" mass="24176">MAAGAVTPAAAVSTTSTPPATSSPARLPEPPDADTARKELQDLEVAPPGSMAGYSRDKFPHWARQYGQCDTREVVLARDGQDVVRDDVCRAVSGLWYSPYDERILTSASQVDIDHMVPLANAWRSGADEWDTAKRRQFANDLSNPQLIAVSASSNRAKGDQSPDQWAPPNRGYWCTYARAWTHVKYVYDLTVTEPERDTLDAMFDTCPDTPAQSASARAR</sequence>
<dbReference type="PANTHER" id="PTHR24094">
    <property type="entry name" value="SECRETED PROTEIN"/>
    <property type="match status" value="1"/>
</dbReference>
<evidence type="ECO:0000259" key="2">
    <source>
        <dbReference type="Pfam" id="PF07510"/>
    </source>
</evidence>
<organism evidence="3 4">
    <name type="scientific">Carbonactinospora thermoautotrophica</name>
    <dbReference type="NCBI Taxonomy" id="1469144"/>
    <lineage>
        <taxon>Bacteria</taxon>
        <taxon>Bacillati</taxon>
        <taxon>Actinomycetota</taxon>
        <taxon>Actinomycetes</taxon>
        <taxon>Kitasatosporales</taxon>
        <taxon>Carbonactinosporaceae</taxon>
        <taxon>Carbonactinospora</taxon>
    </lineage>
</organism>
<dbReference type="AlphaFoldDB" id="A0A132MVE9"/>
<protein>
    <recommendedName>
        <fullName evidence="2">GmrSD restriction endonucleases C-terminal domain-containing protein</fullName>
    </recommendedName>
</protein>
<dbReference type="EMBL" id="LAXD01000001">
    <property type="protein sequence ID" value="KWX01831.1"/>
    <property type="molecule type" value="Genomic_DNA"/>
</dbReference>
<comment type="caution">
    <text evidence="3">The sequence shown here is derived from an EMBL/GenBank/DDBJ whole genome shotgun (WGS) entry which is preliminary data.</text>
</comment>
<evidence type="ECO:0000313" key="3">
    <source>
        <dbReference type="EMBL" id="KWX01831.1"/>
    </source>
</evidence>